<comment type="caution">
    <text evidence="2">The sequence shown here is derived from an EMBL/GenBank/DDBJ whole genome shotgun (WGS) entry which is preliminary data.</text>
</comment>
<feature type="region of interest" description="Disordered" evidence="1">
    <location>
        <begin position="134"/>
        <end position="161"/>
    </location>
</feature>
<proteinExistence type="predicted"/>
<name>A0A8T3BAT4_DENNO</name>
<sequence>MLSTTIPTSSSSLHSSASRERHQFYNKPAVVDDYLPLELPLRWRNPPPDHLVRNQHTAVVHDSPLLQLHFVTHGYAYAFSCALTPLLRAQPEPIGPLPSLTQPHSLSHDLTLPLPPPSITSARRRHQIKLLRLHRQPHLNQPQPFPRSSPILPSPPLRPRV</sequence>
<gene>
    <name evidence="2" type="ORF">KFK09_014115</name>
</gene>
<evidence type="ECO:0000313" key="3">
    <source>
        <dbReference type="Proteomes" id="UP000829196"/>
    </source>
</evidence>
<dbReference type="EMBL" id="JAGYWB010000010">
    <property type="protein sequence ID" value="KAI0507985.1"/>
    <property type="molecule type" value="Genomic_DNA"/>
</dbReference>
<dbReference type="Proteomes" id="UP000829196">
    <property type="component" value="Unassembled WGS sequence"/>
</dbReference>
<accession>A0A8T3BAT4</accession>
<keyword evidence="3" id="KW-1185">Reference proteome</keyword>
<reference evidence="2" key="1">
    <citation type="journal article" date="2022" name="Front. Genet.">
        <title>Chromosome-Scale Assembly of the Dendrobium nobile Genome Provides Insights Into the Molecular Mechanism of the Biosynthesis of the Medicinal Active Ingredient of Dendrobium.</title>
        <authorList>
            <person name="Xu Q."/>
            <person name="Niu S.-C."/>
            <person name="Li K.-L."/>
            <person name="Zheng P.-J."/>
            <person name="Zhang X.-J."/>
            <person name="Jia Y."/>
            <person name="Liu Y."/>
            <person name="Niu Y.-X."/>
            <person name="Yu L.-H."/>
            <person name="Chen D.-F."/>
            <person name="Zhang G.-Q."/>
        </authorList>
    </citation>
    <scope>NUCLEOTIDE SEQUENCE</scope>
    <source>
        <tissue evidence="2">Leaf</tissue>
    </source>
</reference>
<evidence type="ECO:0000256" key="1">
    <source>
        <dbReference type="SAM" id="MobiDB-lite"/>
    </source>
</evidence>
<organism evidence="2 3">
    <name type="scientific">Dendrobium nobile</name>
    <name type="common">Orchid</name>
    <dbReference type="NCBI Taxonomy" id="94219"/>
    <lineage>
        <taxon>Eukaryota</taxon>
        <taxon>Viridiplantae</taxon>
        <taxon>Streptophyta</taxon>
        <taxon>Embryophyta</taxon>
        <taxon>Tracheophyta</taxon>
        <taxon>Spermatophyta</taxon>
        <taxon>Magnoliopsida</taxon>
        <taxon>Liliopsida</taxon>
        <taxon>Asparagales</taxon>
        <taxon>Orchidaceae</taxon>
        <taxon>Epidendroideae</taxon>
        <taxon>Malaxideae</taxon>
        <taxon>Dendrobiinae</taxon>
        <taxon>Dendrobium</taxon>
    </lineage>
</organism>
<dbReference type="AlphaFoldDB" id="A0A8T3BAT4"/>
<feature type="compositionally biased region" description="Pro residues" evidence="1">
    <location>
        <begin position="143"/>
        <end position="161"/>
    </location>
</feature>
<protein>
    <submittedName>
        <fullName evidence="2">Uncharacterized protein</fullName>
    </submittedName>
</protein>
<evidence type="ECO:0000313" key="2">
    <source>
        <dbReference type="EMBL" id="KAI0507985.1"/>
    </source>
</evidence>